<keyword evidence="3" id="KW-1185">Reference proteome</keyword>
<organism evidence="2 3">
    <name type="scientific">Lymnaea stagnalis</name>
    <name type="common">Great pond snail</name>
    <name type="synonym">Helix stagnalis</name>
    <dbReference type="NCBI Taxonomy" id="6523"/>
    <lineage>
        <taxon>Eukaryota</taxon>
        <taxon>Metazoa</taxon>
        <taxon>Spiralia</taxon>
        <taxon>Lophotrochozoa</taxon>
        <taxon>Mollusca</taxon>
        <taxon>Gastropoda</taxon>
        <taxon>Heterobranchia</taxon>
        <taxon>Euthyneura</taxon>
        <taxon>Panpulmonata</taxon>
        <taxon>Hygrophila</taxon>
        <taxon>Lymnaeoidea</taxon>
        <taxon>Lymnaeidae</taxon>
        <taxon>Lymnaea</taxon>
    </lineage>
</organism>
<dbReference type="AlphaFoldDB" id="A0AAV2ISP5"/>
<dbReference type="Proteomes" id="UP001497497">
    <property type="component" value="Unassembled WGS sequence"/>
</dbReference>
<accession>A0AAV2ISP5</accession>
<evidence type="ECO:0000313" key="2">
    <source>
        <dbReference type="EMBL" id="CAL1548014.1"/>
    </source>
</evidence>
<proteinExistence type="predicted"/>
<protein>
    <submittedName>
        <fullName evidence="2">Uncharacterized protein</fullName>
    </submittedName>
</protein>
<name>A0AAV2ISP5_LYMST</name>
<comment type="caution">
    <text evidence="2">The sequence shown here is derived from an EMBL/GenBank/DDBJ whole genome shotgun (WGS) entry which is preliminary data.</text>
</comment>
<dbReference type="EMBL" id="CAXITT010001145">
    <property type="protein sequence ID" value="CAL1548014.1"/>
    <property type="molecule type" value="Genomic_DNA"/>
</dbReference>
<evidence type="ECO:0000256" key="1">
    <source>
        <dbReference type="SAM" id="SignalP"/>
    </source>
</evidence>
<evidence type="ECO:0000313" key="3">
    <source>
        <dbReference type="Proteomes" id="UP001497497"/>
    </source>
</evidence>
<sequence>MVTRRHVLVLICICGLIKIQPGVAIDFVDKLFQLTSQEQVSEDVPYIPFKQWGRAKGVYRSGVKLNFHGPLDMAEARRLLDVFDNNMFATAWVTSTLLEAVQYGAAPKPSDNQLLLAINAFANYHDKNKPYNTSTMSFWPQVYNDTLKYWSCAPDNLVNAFGMMDEVPLPLIEAFLKLIGLSNLVDEIDFLMKDKAMFLQAFHIPSDFDDTFVNLGLGSILYQLRETFPSAWGLWNNQNRNLTSVFDALKKYAYRPFSDDPNINTIDPRTYFYMRSFLDQAKSQGRDIALVPTWVSSTNMDLRTDFYLGVAMPFQLNNVDVTVSANTIFGMTSAVLSGLVNPQILNDPVLAQIYLNTSSLLAFEIKTNFSDRPDLALTYYPSQIEFYWFVSRTLAILETAHRKGPFPVPVMEPVYTLLKEAAEHEMTNSILSKAKSEQTEEVYFDDFLGDGDVTHANKSLVRGEDRIFTTAMAANALIYTWTVYDEDTKTTHWKDGIPDTVSRIIAGSITWLTAHTLDGTYEPWNAFFSGSAKDSNSLPFWYPANVFEYLNGTAISDWSNIPNATFLYGVKGYVPTDDYDAMLKQKHFGYPTPMTFQGYNNPAADFPFWSSVPYTYATTLLAVSRYSNVVG</sequence>
<keyword evidence="1" id="KW-0732">Signal</keyword>
<feature type="signal peptide" evidence="1">
    <location>
        <begin position="1"/>
        <end position="24"/>
    </location>
</feature>
<gene>
    <name evidence="2" type="ORF">GSLYS_00021331001</name>
</gene>
<reference evidence="2 3" key="1">
    <citation type="submission" date="2024-04" db="EMBL/GenBank/DDBJ databases">
        <authorList>
            <consortium name="Genoscope - CEA"/>
            <person name="William W."/>
        </authorList>
    </citation>
    <scope>NUCLEOTIDE SEQUENCE [LARGE SCALE GENOMIC DNA]</scope>
</reference>
<feature type="chain" id="PRO_5043931895" evidence="1">
    <location>
        <begin position="25"/>
        <end position="631"/>
    </location>
</feature>